<feature type="transmembrane region" description="Helical" evidence="10">
    <location>
        <begin position="246"/>
        <end position="262"/>
    </location>
</feature>
<accession>A0ABV6TDB6</accession>
<feature type="transmembrane region" description="Helical" evidence="10">
    <location>
        <begin position="179"/>
        <end position="201"/>
    </location>
</feature>
<proteinExistence type="inferred from homology"/>
<dbReference type="PANTHER" id="PTHR43302">
    <property type="entry name" value="TRANSPORTER ARSB-RELATED"/>
    <property type="match status" value="1"/>
</dbReference>
<feature type="transmembrane region" description="Helical" evidence="10">
    <location>
        <begin position="31"/>
        <end position="49"/>
    </location>
</feature>
<keyword evidence="9 10" id="KW-0472">Membrane</keyword>
<keyword evidence="6 10" id="KW-0812">Transmembrane</keyword>
<dbReference type="PRINTS" id="PR00758">
    <property type="entry name" value="ARSENICPUMP"/>
</dbReference>
<evidence type="ECO:0000256" key="3">
    <source>
        <dbReference type="ARBA" id="ARBA00009843"/>
    </source>
</evidence>
<comment type="similarity">
    <text evidence="2">Belongs to the ArsB family.</text>
</comment>
<keyword evidence="4" id="KW-0813">Transport</keyword>
<dbReference type="RefSeq" id="WP_394317026.1">
    <property type="nucleotide sequence ID" value="NZ_JBHMQV010000001.1"/>
</dbReference>
<organism evidence="12 13">
    <name type="scientific">Streptomyces noboritoensis</name>
    <dbReference type="NCBI Taxonomy" id="67337"/>
    <lineage>
        <taxon>Bacteria</taxon>
        <taxon>Bacillati</taxon>
        <taxon>Actinomycetota</taxon>
        <taxon>Actinomycetes</taxon>
        <taxon>Kitasatosporales</taxon>
        <taxon>Streptomycetaceae</taxon>
        <taxon>Streptomyces</taxon>
    </lineage>
</organism>
<feature type="transmembrane region" description="Helical" evidence="10">
    <location>
        <begin position="269"/>
        <end position="290"/>
    </location>
</feature>
<evidence type="ECO:0000256" key="2">
    <source>
        <dbReference type="ARBA" id="ARBA00006433"/>
    </source>
</evidence>
<comment type="caution">
    <text evidence="12">The sequence shown here is derived from an EMBL/GenBank/DDBJ whole genome shotgun (WGS) entry which is preliminary data.</text>
</comment>
<name>A0ABV6TDB6_9ACTN</name>
<keyword evidence="5" id="KW-1003">Cell membrane</keyword>
<evidence type="ECO:0000259" key="11">
    <source>
        <dbReference type="Pfam" id="PF03600"/>
    </source>
</evidence>
<feature type="transmembrane region" description="Helical" evidence="10">
    <location>
        <begin position="390"/>
        <end position="413"/>
    </location>
</feature>
<keyword evidence="7" id="KW-0059">Arsenical resistance</keyword>
<dbReference type="InterPro" id="IPR004680">
    <property type="entry name" value="Cit_transptr-like_dom"/>
</dbReference>
<dbReference type="Pfam" id="PF03600">
    <property type="entry name" value="CitMHS"/>
    <property type="match status" value="1"/>
</dbReference>
<evidence type="ECO:0000256" key="4">
    <source>
        <dbReference type="ARBA" id="ARBA00022448"/>
    </source>
</evidence>
<evidence type="ECO:0000313" key="13">
    <source>
        <dbReference type="Proteomes" id="UP001589887"/>
    </source>
</evidence>
<dbReference type="PANTHER" id="PTHR43302:SF5">
    <property type="entry name" value="TRANSPORTER ARSB-RELATED"/>
    <property type="match status" value="1"/>
</dbReference>
<evidence type="ECO:0000256" key="7">
    <source>
        <dbReference type="ARBA" id="ARBA00022849"/>
    </source>
</evidence>
<feature type="transmembrane region" description="Helical" evidence="10">
    <location>
        <begin position="56"/>
        <end position="75"/>
    </location>
</feature>
<keyword evidence="13" id="KW-1185">Reference proteome</keyword>
<evidence type="ECO:0000256" key="6">
    <source>
        <dbReference type="ARBA" id="ARBA00022692"/>
    </source>
</evidence>
<sequence>MNTWGAEVVSAGLLLAVLVCAVVRPWGWPEAVVAVPAAGAVVACGAISLDHAQAEAARLGPVIGFLAAVLVLAQLCDDEGLFQACGAWMARTAAGKPRRLLAQVFAVASVVTAVLSLDATVVLLTPVVFATAARLGARSKPHVYACTHLSNTASLLLPVSNLTNLLAFAASGLSFTRFAALMTLPWLAAIGVEYAVLRRFFATDLDAGASAPSRAEPPELPLFALLTVAGTLAGFVLTSAVGIDPAWAAAAGALVLATRALVRRRTTPAALVGAAALPFLAFVLALGIVVRAVVDNGLASGLAHLVPDGTGLLALLGVAALAAVLANVINNLPAVLVLLPLTAPTGPGAVLAVLLGVNIGPNLTYAGSLATLLWRRIVREHDSDVDLREFTRLGLLVVPLALALAVLALWGSLHVLGG</sequence>
<feature type="transmembrane region" description="Helical" evidence="10">
    <location>
        <begin position="153"/>
        <end position="173"/>
    </location>
</feature>
<comment type="subcellular location">
    <subcellularLocation>
        <location evidence="1">Cell membrane</location>
        <topology evidence="1">Multi-pass membrane protein</topology>
    </subcellularLocation>
</comment>
<feature type="transmembrane region" description="Helical" evidence="10">
    <location>
        <begin position="336"/>
        <end position="357"/>
    </location>
</feature>
<dbReference type="InterPro" id="IPR000802">
    <property type="entry name" value="Arsenical_pump_ArsB"/>
</dbReference>
<dbReference type="EMBL" id="JBHMQV010000001">
    <property type="protein sequence ID" value="MFC0843181.1"/>
    <property type="molecule type" value="Genomic_DNA"/>
</dbReference>
<evidence type="ECO:0000256" key="8">
    <source>
        <dbReference type="ARBA" id="ARBA00022989"/>
    </source>
</evidence>
<evidence type="ECO:0000313" key="12">
    <source>
        <dbReference type="EMBL" id="MFC0843181.1"/>
    </source>
</evidence>
<feature type="transmembrane region" description="Helical" evidence="10">
    <location>
        <begin position="222"/>
        <end position="240"/>
    </location>
</feature>
<evidence type="ECO:0000256" key="1">
    <source>
        <dbReference type="ARBA" id="ARBA00004651"/>
    </source>
</evidence>
<feature type="transmembrane region" description="Helical" evidence="10">
    <location>
        <begin position="104"/>
        <end position="132"/>
    </location>
</feature>
<evidence type="ECO:0000256" key="9">
    <source>
        <dbReference type="ARBA" id="ARBA00023136"/>
    </source>
</evidence>
<feature type="domain" description="Citrate transporter-like" evidence="11">
    <location>
        <begin position="28"/>
        <end position="349"/>
    </location>
</feature>
<protein>
    <submittedName>
        <fullName evidence="12">SLC13 family permease</fullName>
    </submittedName>
</protein>
<reference evidence="12 13" key="1">
    <citation type="submission" date="2024-09" db="EMBL/GenBank/DDBJ databases">
        <authorList>
            <person name="Sun Q."/>
            <person name="Mori K."/>
        </authorList>
    </citation>
    <scope>NUCLEOTIDE SEQUENCE [LARGE SCALE GENOMIC DNA]</scope>
    <source>
        <strain evidence="12 13">JCM 4557</strain>
    </source>
</reference>
<keyword evidence="8 10" id="KW-1133">Transmembrane helix</keyword>
<evidence type="ECO:0000256" key="10">
    <source>
        <dbReference type="SAM" id="Phobius"/>
    </source>
</evidence>
<gene>
    <name evidence="12" type="ORF">ACFH04_05400</name>
</gene>
<evidence type="ECO:0000256" key="5">
    <source>
        <dbReference type="ARBA" id="ARBA00022475"/>
    </source>
</evidence>
<dbReference type="Proteomes" id="UP001589887">
    <property type="component" value="Unassembled WGS sequence"/>
</dbReference>
<feature type="transmembrane region" description="Helical" evidence="10">
    <location>
        <begin position="310"/>
        <end position="329"/>
    </location>
</feature>
<comment type="similarity">
    <text evidence="3">Belongs to the CitM (TC 2.A.11) transporter family.</text>
</comment>